<gene>
    <name evidence="1" type="ORF">AMTR_s00039p00222970</name>
</gene>
<protein>
    <submittedName>
        <fullName evidence="1">Uncharacterized protein</fullName>
    </submittedName>
</protein>
<sequence>MTHIVFHDIEMLKNLFRVLDLNRVALRHIPQDLRDFNHLRYQRLRLIVKEEHYGDALPSFVVCKQCNIEMGLLSSLSSFGNLETLDLSDRSLNELEDANRRVDDAKIEASASFKCNHFGGLRRGGFDEPRNTN</sequence>
<dbReference type="Gene3D" id="3.80.10.10">
    <property type="entry name" value="Ribonuclease Inhibitor"/>
    <property type="match status" value="1"/>
</dbReference>
<keyword evidence="2" id="KW-1185">Reference proteome</keyword>
<dbReference type="InterPro" id="IPR032675">
    <property type="entry name" value="LRR_dom_sf"/>
</dbReference>
<dbReference type="AlphaFoldDB" id="U5D3B5"/>
<dbReference type="Gramene" id="ERN15912">
    <property type="protein sequence ID" value="ERN15912"/>
    <property type="gene ID" value="AMTR_s00039p00222970"/>
</dbReference>
<dbReference type="EMBL" id="KI392495">
    <property type="protein sequence ID" value="ERN15912.1"/>
    <property type="molecule type" value="Genomic_DNA"/>
</dbReference>
<dbReference type="HOGENOM" id="CLU_1909483_0_0_1"/>
<organism evidence="1 2">
    <name type="scientific">Amborella trichopoda</name>
    <dbReference type="NCBI Taxonomy" id="13333"/>
    <lineage>
        <taxon>Eukaryota</taxon>
        <taxon>Viridiplantae</taxon>
        <taxon>Streptophyta</taxon>
        <taxon>Embryophyta</taxon>
        <taxon>Tracheophyta</taxon>
        <taxon>Spermatophyta</taxon>
        <taxon>Magnoliopsida</taxon>
        <taxon>Amborellales</taxon>
        <taxon>Amborellaceae</taxon>
        <taxon>Amborella</taxon>
    </lineage>
</organism>
<evidence type="ECO:0000313" key="1">
    <source>
        <dbReference type="EMBL" id="ERN15912.1"/>
    </source>
</evidence>
<dbReference type="Proteomes" id="UP000017836">
    <property type="component" value="Unassembled WGS sequence"/>
</dbReference>
<dbReference type="SUPFAM" id="SSF52047">
    <property type="entry name" value="RNI-like"/>
    <property type="match status" value="1"/>
</dbReference>
<accession>U5D3B5</accession>
<proteinExistence type="predicted"/>
<name>U5D3B5_AMBTC</name>
<evidence type="ECO:0000313" key="2">
    <source>
        <dbReference type="Proteomes" id="UP000017836"/>
    </source>
</evidence>
<reference evidence="2" key="1">
    <citation type="journal article" date="2013" name="Science">
        <title>The Amborella genome and the evolution of flowering plants.</title>
        <authorList>
            <consortium name="Amborella Genome Project"/>
        </authorList>
    </citation>
    <scope>NUCLEOTIDE SEQUENCE [LARGE SCALE GENOMIC DNA]</scope>
</reference>